<dbReference type="CDD" id="cd03014">
    <property type="entry name" value="PRX_Atyp2cys"/>
    <property type="match status" value="1"/>
</dbReference>
<dbReference type="PATRIC" id="fig|1303518.3.peg.956"/>
<dbReference type="STRING" id="454171.CP488_00211"/>
<dbReference type="InterPro" id="IPR036249">
    <property type="entry name" value="Thioredoxin-like_sf"/>
</dbReference>
<keyword evidence="5 6" id="KW-0676">Redox-active center</keyword>
<comment type="catalytic activity">
    <reaction evidence="6">
        <text>a hydroperoxide + [thioredoxin]-dithiol = an alcohol + [thioredoxin]-disulfide + H2O</text>
        <dbReference type="Rhea" id="RHEA:62620"/>
        <dbReference type="Rhea" id="RHEA-COMP:10698"/>
        <dbReference type="Rhea" id="RHEA-COMP:10700"/>
        <dbReference type="ChEBI" id="CHEBI:15377"/>
        <dbReference type="ChEBI" id="CHEBI:29950"/>
        <dbReference type="ChEBI" id="CHEBI:30879"/>
        <dbReference type="ChEBI" id="CHEBI:35924"/>
        <dbReference type="ChEBI" id="CHEBI:50058"/>
        <dbReference type="EC" id="1.11.1.24"/>
    </reaction>
</comment>
<dbReference type="KEGG" id="ccz:CCALI_00944"/>
<dbReference type="Gene3D" id="3.40.30.10">
    <property type="entry name" value="Glutaredoxin"/>
    <property type="match status" value="1"/>
</dbReference>
<dbReference type="InterPro" id="IPR050455">
    <property type="entry name" value="Tpx_Peroxidase_subfamily"/>
</dbReference>
<proteinExistence type="inferred from homology"/>
<dbReference type="EMBL" id="HF951689">
    <property type="protein sequence ID" value="CCW34766.1"/>
    <property type="molecule type" value="Genomic_DNA"/>
</dbReference>
<accession>S0ETH0</accession>
<evidence type="ECO:0000256" key="3">
    <source>
        <dbReference type="ARBA" id="ARBA00023002"/>
    </source>
</evidence>
<protein>
    <recommendedName>
        <fullName evidence="6">Thiol peroxidase</fullName>
        <shortName evidence="6">Tpx</shortName>
        <ecNumber evidence="6">1.11.1.24</ecNumber>
    </recommendedName>
    <alternativeName>
        <fullName evidence="6">Peroxiredoxin tpx</fullName>
        <shortName evidence="6">Prx</shortName>
    </alternativeName>
    <alternativeName>
        <fullName evidence="6">Thioredoxin peroxidase</fullName>
    </alternativeName>
    <alternativeName>
        <fullName evidence="6">Thioredoxin-dependent peroxiredoxin</fullName>
    </alternativeName>
</protein>
<evidence type="ECO:0000256" key="5">
    <source>
        <dbReference type="ARBA" id="ARBA00023284"/>
    </source>
</evidence>
<keyword evidence="4" id="KW-1015">Disulfide bond</keyword>
<comment type="caution">
    <text evidence="6">Lacks conserved residue(s) required for the propagation of feature annotation.</text>
</comment>
<dbReference type="InterPro" id="IPR018219">
    <property type="entry name" value="Tpx_CS"/>
</dbReference>
<comment type="subunit">
    <text evidence="6">Homodimer.</text>
</comment>
<comment type="similarity">
    <text evidence="6">Belongs to the peroxiredoxin family. Tpx subfamily.</text>
</comment>
<dbReference type="FunCoup" id="S0ETH0">
    <property type="interactions" value="30"/>
</dbReference>
<keyword evidence="2 6" id="KW-0049">Antioxidant</keyword>
<evidence type="ECO:0000313" key="10">
    <source>
        <dbReference type="Proteomes" id="UP000014227"/>
    </source>
</evidence>
<evidence type="ECO:0000256" key="1">
    <source>
        <dbReference type="ARBA" id="ARBA00022559"/>
    </source>
</evidence>
<feature type="region of interest" description="Disordered" evidence="7">
    <location>
        <begin position="1"/>
        <end position="21"/>
    </location>
</feature>
<dbReference type="PROSITE" id="PS01265">
    <property type="entry name" value="TPX"/>
    <property type="match status" value="1"/>
</dbReference>
<dbReference type="PANTHER" id="PTHR43110">
    <property type="entry name" value="THIOL PEROXIDASE"/>
    <property type="match status" value="1"/>
</dbReference>
<dbReference type="InterPro" id="IPR013766">
    <property type="entry name" value="Thioredoxin_domain"/>
</dbReference>
<dbReference type="Pfam" id="PF08534">
    <property type="entry name" value="Redoxin"/>
    <property type="match status" value="1"/>
</dbReference>
<dbReference type="InterPro" id="IPR002065">
    <property type="entry name" value="TPX"/>
</dbReference>
<evidence type="ECO:0000256" key="4">
    <source>
        <dbReference type="ARBA" id="ARBA00023157"/>
    </source>
</evidence>
<dbReference type="GO" id="GO:0008379">
    <property type="term" value="F:thioredoxin peroxidase activity"/>
    <property type="evidence" value="ECO:0007669"/>
    <property type="project" value="UniProtKB-UniRule"/>
</dbReference>
<dbReference type="NCBIfam" id="NF001808">
    <property type="entry name" value="PRK00522.1"/>
    <property type="match status" value="1"/>
</dbReference>
<dbReference type="AlphaFoldDB" id="S0ETH0"/>
<evidence type="ECO:0000256" key="6">
    <source>
        <dbReference type="HAMAP-Rule" id="MF_00269"/>
    </source>
</evidence>
<comment type="function">
    <text evidence="6">Thiol-specific peroxidase that catalyzes the reduction of hydrogen peroxide and organic hydroperoxides to water and alcohols, respectively. Plays a role in cell protection against oxidative stress by detoxifying peroxides.</text>
</comment>
<evidence type="ECO:0000313" key="9">
    <source>
        <dbReference type="EMBL" id="CCW34766.1"/>
    </source>
</evidence>
<dbReference type="PROSITE" id="PS51352">
    <property type="entry name" value="THIOREDOXIN_2"/>
    <property type="match status" value="1"/>
</dbReference>
<dbReference type="eggNOG" id="COG2077">
    <property type="taxonomic scope" value="Bacteria"/>
</dbReference>
<dbReference type="Proteomes" id="UP000014227">
    <property type="component" value="Chromosome I"/>
</dbReference>
<dbReference type="OrthoDB" id="9781543at2"/>
<dbReference type="RefSeq" id="WP_016482320.1">
    <property type="nucleotide sequence ID" value="NC_021487.1"/>
</dbReference>
<dbReference type="InterPro" id="IPR013740">
    <property type="entry name" value="Redoxin"/>
</dbReference>
<name>S0ETH0_CHTCT</name>
<reference evidence="10" key="1">
    <citation type="submission" date="2013-03" db="EMBL/GenBank/DDBJ databases">
        <title>Genome sequence of Chthonomonas calidirosea, the first sequenced genome from the Armatimonadetes phylum (formally candidate division OP10).</title>
        <authorList>
            <person name="Lee K.C.Y."/>
            <person name="Morgan X.C."/>
            <person name="Dunfield P.F."/>
            <person name="Tamas I."/>
            <person name="Houghton K.M."/>
            <person name="Vyssotski M."/>
            <person name="Ryan J.L.J."/>
            <person name="Lagutin K."/>
            <person name="McDonald I.R."/>
            <person name="Stott M.B."/>
        </authorList>
    </citation>
    <scope>NUCLEOTIDE SEQUENCE [LARGE SCALE GENOMIC DNA]</scope>
    <source>
        <strain evidence="10">DSM 23976 / ICMP 18418 / T49</strain>
    </source>
</reference>
<evidence type="ECO:0000256" key="2">
    <source>
        <dbReference type="ARBA" id="ARBA00022862"/>
    </source>
</evidence>
<dbReference type="HAMAP" id="MF_00269">
    <property type="entry name" value="Tpx"/>
    <property type="match status" value="1"/>
</dbReference>
<keyword evidence="10" id="KW-1185">Reference proteome</keyword>
<dbReference type="HOGENOM" id="CLU_042529_12_0_0"/>
<dbReference type="EC" id="1.11.1.24" evidence="6"/>
<keyword evidence="3 6" id="KW-0560">Oxidoreductase</keyword>
<evidence type="ECO:0000256" key="7">
    <source>
        <dbReference type="SAM" id="MobiDB-lite"/>
    </source>
</evidence>
<dbReference type="InParanoid" id="S0ETH0"/>
<keyword evidence="1 6" id="KW-0575">Peroxidase</keyword>
<feature type="domain" description="Thioredoxin" evidence="8">
    <location>
        <begin position="20"/>
        <end position="172"/>
    </location>
</feature>
<evidence type="ECO:0000259" key="8">
    <source>
        <dbReference type="PROSITE" id="PS51352"/>
    </source>
</evidence>
<dbReference type="SUPFAM" id="SSF52833">
    <property type="entry name" value="Thioredoxin-like"/>
    <property type="match status" value="1"/>
</dbReference>
<organism evidence="9 10">
    <name type="scientific">Chthonomonas calidirosea (strain DSM 23976 / ICMP 18418 / T49)</name>
    <dbReference type="NCBI Taxonomy" id="1303518"/>
    <lineage>
        <taxon>Bacteria</taxon>
        <taxon>Bacillati</taxon>
        <taxon>Armatimonadota</taxon>
        <taxon>Chthonomonadia</taxon>
        <taxon>Chthonomonadales</taxon>
        <taxon>Chthonomonadaceae</taxon>
        <taxon>Chthonomonas</taxon>
    </lineage>
</organism>
<sequence length="172" mass="18662">MSHRTVNFKGNPVPLEGPELKPGDTAPNFRLQQNAADGLGDATLDDFAGKTLLISVVPSLDTSVCAQQTRTFNQKAAQLPDNVAVLTVSMDLPFAQARFCGTEHIDRIKVLSDHRTADFGRAYGLLIAEGPLQRILARAVFVVGPDRKIKYVEYVPEITQEPNYDAALAAVA</sequence>
<dbReference type="PANTHER" id="PTHR43110:SF1">
    <property type="entry name" value="THIOL PEROXIDASE"/>
    <property type="match status" value="1"/>
</dbReference>
<feature type="active site" description="Cysteine sulfenic acid (-SOH) intermediate" evidence="6">
    <location>
        <position position="65"/>
    </location>
</feature>
<gene>
    <name evidence="6" type="primary">tpx</name>
    <name evidence="9" type="ORF">CCALI_00944</name>
</gene>